<dbReference type="InterPro" id="IPR011545">
    <property type="entry name" value="DEAD/DEAH_box_helicase_dom"/>
</dbReference>
<dbReference type="RefSeq" id="WP_144093737.1">
    <property type="nucleotide sequence ID" value="NZ_CABHMX010000056.1"/>
</dbReference>
<keyword evidence="10 12" id="KW-0413">Isomerase</keyword>
<feature type="domain" description="Helicase ATP-binding" evidence="13">
    <location>
        <begin position="221"/>
        <end position="387"/>
    </location>
</feature>
<dbReference type="InterPro" id="IPR042115">
    <property type="entry name" value="PriA_3primeBD_sf"/>
</dbReference>
<dbReference type="GO" id="GO:0008270">
    <property type="term" value="F:zinc ion binding"/>
    <property type="evidence" value="ECO:0007669"/>
    <property type="project" value="UniProtKB-UniRule"/>
</dbReference>
<evidence type="ECO:0000313" key="15">
    <source>
        <dbReference type="EMBL" id="VUX37915.1"/>
    </source>
</evidence>
<proteinExistence type="inferred from homology"/>
<feature type="binding site" evidence="12">
    <location>
        <position position="461"/>
    </location>
    <ligand>
        <name>Zn(2+)</name>
        <dbReference type="ChEBI" id="CHEBI:29105"/>
        <label>2</label>
    </ligand>
</feature>
<feature type="domain" description="Helicase C-terminal" evidence="14">
    <location>
        <begin position="483"/>
        <end position="634"/>
    </location>
</feature>
<dbReference type="InterPro" id="IPR005259">
    <property type="entry name" value="PriA"/>
</dbReference>
<accession>A0A564VZB5</accession>
<dbReference type="GO" id="GO:1990077">
    <property type="term" value="C:primosome complex"/>
    <property type="evidence" value="ECO:0007669"/>
    <property type="project" value="UniProtKB-UniRule"/>
</dbReference>
<evidence type="ECO:0000256" key="8">
    <source>
        <dbReference type="ARBA" id="ARBA00022840"/>
    </source>
</evidence>
<organism evidence="15 16">
    <name type="scientific">Blautia luti</name>
    <dbReference type="NCBI Taxonomy" id="89014"/>
    <lineage>
        <taxon>Bacteria</taxon>
        <taxon>Bacillati</taxon>
        <taxon>Bacillota</taxon>
        <taxon>Clostridia</taxon>
        <taxon>Lachnospirales</taxon>
        <taxon>Lachnospiraceae</taxon>
        <taxon>Blautia</taxon>
    </lineage>
</organism>
<dbReference type="InterPro" id="IPR040498">
    <property type="entry name" value="PriA_CRR"/>
</dbReference>
<comment type="catalytic activity">
    <reaction evidence="11 12">
        <text>ATP + H2O = ADP + phosphate + H(+)</text>
        <dbReference type="Rhea" id="RHEA:13065"/>
        <dbReference type="ChEBI" id="CHEBI:15377"/>
        <dbReference type="ChEBI" id="CHEBI:15378"/>
        <dbReference type="ChEBI" id="CHEBI:30616"/>
        <dbReference type="ChEBI" id="CHEBI:43474"/>
        <dbReference type="ChEBI" id="CHEBI:456216"/>
        <dbReference type="EC" id="5.6.2.4"/>
    </reaction>
</comment>
<dbReference type="Pfam" id="PF18319">
    <property type="entry name" value="Zn_ribbon_PriA"/>
    <property type="match status" value="1"/>
</dbReference>
<evidence type="ECO:0000259" key="13">
    <source>
        <dbReference type="PROSITE" id="PS51192"/>
    </source>
</evidence>
<dbReference type="AlphaFoldDB" id="A0A564VZB5"/>
<keyword evidence="3 12" id="KW-0479">Metal-binding</keyword>
<feature type="binding site" evidence="12">
    <location>
        <position position="478"/>
    </location>
    <ligand>
        <name>Zn(2+)</name>
        <dbReference type="ChEBI" id="CHEBI:29105"/>
        <label>2</label>
    </ligand>
</feature>
<comment type="subunit">
    <text evidence="12">Component of the replication restart primosome.</text>
</comment>
<dbReference type="GO" id="GO:0005524">
    <property type="term" value="F:ATP binding"/>
    <property type="evidence" value="ECO:0007669"/>
    <property type="project" value="UniProtKB-UniRule"/>
</dbReference>
<evidence type="ECO:0000256" key="10">
    <source>
        <dbReference type="ARBA" id="ARBA00023235"/>
    </source>
</evidence>
<evidence type="ECO:0000259" key="14">
    <source>
        <dbReference type="PROSITE" id="PS51194"/>
    </source>
</evidence>
<dbReference type="SMART" id="SM00487">
    <property type="entry name" value="DEXDc"/>
    <property type="match status" value="1"/>
</dbReference>
<keyword evidence="2 12" id="KW-0235">DNA replication</keyword>
<comment type="function">
    <text evidence="12">Initiates the restart of stalled replication forks, which reloads the replicative helicase on sites other than the origin of replication. Recognizes and binds to abandoned replication forks and remodels them to uncover a helicase loading site. Promotes assembly of the primosome at these replication forks.</text>
</comment>
<gene>
    <name evidence="12 15" type="primary">priA</name>
    <name evidence="15" type="ORF">RSSSTS7063_03241</name>
</gene>
<dbReference type="GO" id="GO:0016887">
    <property type="term" value="F:ATP hydrolysis activity"/>
    <property type="evidence" value="ECO:0007669"/>
    <property type="project" value="RHEA"/>
</dbReference>
<evidence type="ECO:0000256" key="2">
    <source>
        <dbReference type="ARBA" id="ARBA00022705"/>
    </source>
</evidence>
<evidence type="ECO:0000313" key="16">
    <source>
        <dbReference type="Proteomes" id="UP000408482"/>
    </source>
</evidence>
<keyword evidence="4 12" id="KW-0547">Nucleotide-binding</keyword>
<protein>
    <recommendedName>
        <fullName evidence="12">Replication restart protein PriA</fullName>
    </recommendedName>
    <alternativeName>
        <fullName evidence="12">ATP-dependent DNA helicase PriA</fullName>
        <ecNumber evidence="12">5.6.2.4</ecNumber>
    </alternativeName>
    <alternativeName>
        <fullName evidence="12">DNA 3'-5' helicase PriA</fullName>
    </alternativeName>
</protein>
<dbReference type="EMBL" id="CABHNW010000074">
    <property type="protein sequence ID" value="VUX37915.1"/>
    <property type="molecule type" value="Genomic_DNA"/>
</dbReference>
<name>A0A564VZB5_9FIRM</name>
<dbReference type="GO" id="GO:0003677">
    <property type="term" value="F:DNA binding"/>
    <property type="evidence" value="ECO:0007669"/>
    <property type="project" value="UniProtKB-UniRule"/>
</dbReference>
<dbReference type="CDD" id="cd18804">
    <property type="entry name" value="SF2_C_priA"/>
    <property type="match status" value="1"/>
</dbReference>
<dbReference type="Gene3D" id="3.40.50.300">
    <property type="entry name" value="P-loop containing nucleotide triphosphate hydrolases"/>
    <property type="match status" value="2"/>
</dbReference>
<feature type="binding site" evidence="12">
    <location>
        <position position="475"/>
    </location>
    <ligand>
        <name>Zn(2+)</name>
        <dbReference type="ChEBI" id="CHEBI:29105"/>
        <label>2</label>
    </ligand>
</feature>
<dbReference type="InterPro" id="IPR001650">
    <property type="entry name" value="Helicase_C-like"/>
</dbReference>
<evidence type="ECO:0000256" key="11">
    <source>
        <dbReference type="ARBA" id="ARBA00048988"/>
    </source>
</evidence>
<evidence type="ECO:0000256" key="4">
    <source>
        <dbReference type="ARBA" id="ARBA00022741"/>
    </source>
</evidence>
<comment type="cofactor">
    <cofactor evidence="12">
        <name>Zn(2+)</name>
        <dbReference type="ChEBI" id="CHEBI:29105"/>
    </cofactor>
    <text evidence="12">Binds 2 zinc ions per subunit.</text>
</comment>
<dbReference type="GO" id="GO:0006269">
    <property type="term" value="P:DNA replication, synthesis of primer"/>
    <property type="evidence" value="ECO:0007669"/>
    <property type="project" value="UniProtKB-KW"/>
</dbReference>
<dbReference type="Pfam" id="PF00271">
    <property type="entry name" value="Helicase_C"/>
    <property type="match status" value="1"/>
</dbReference>
<dbReference type="GO" id="GO:0006270">
    <property type="term" value="P:DNA replication initiation"/>
    <property type="evidence" value="ECO:0007669"/>
    <property type="project" value="TreeGrafter"/>
</dbReference>
<dbReference type="SMART" id="SM00490">
    <property type="entry name" value="HELICc"/>
    <property type="match status" value="1"/>
</dbReference>
<dbReference type="Pfam" id="PF00270">
    <property type="entry name" value="DEAD"/>
    <property type="match status" value="1"/>
</dbReference>
<comment type="similarity">
    <text evidence="12">Belongs to the helicase family. PriA subfamily.</text>
</comment>
<dbReference type="PANTHER" id="PTHR30580:SF0">
    <property type="entry name" value="PRIMOSOMAL PROTEIN N"/>
    <property type="match status" value="1"/>
</dbReference>
<keyword evidence="5 12" id="KW-0378">Hydrolase</keyword>
<dbReference type="InterPro" id="IPR027417">
    <property type="entry name" value="P-loop_NTPase"/>
</dbReference>
<evidence type="ECO:0000256" key="3">
    <source>
        <dbReference type="ARBA" id="ARBA00022723"/>
    </source>
</evidence>
<dbReference type="PROSITE" id="PS51192">
    <property type="entry name" value="HELICASE_ATP_BIND_1"/>
    <property type="match status" value="1"/>
</dbReference>
<dbReference type="PROSITE" id="PS51194">
    <property type="entry name" value="HELICASE_CTER"/>
    <property type="match status" value="1"/>
</dbReference>
<keyword evidence="1 12" id="KW-0639">Primosome</keyword>
<evidence type="ECO:0000256" key="7">
    <source>
        <dbReference type="ARBA" id="ARBA00022833"/>
    </source>
</evidence>
<evidence type="ECO:0000256" key="12">
    <source>
        <dbReference type="HAMAP-Rule" id="MF_00983"/>
    </source>
</evidence>
<keyword evidence="8 12" id="KW-0067">ATP-binding</keyword>
<feature type="binding site" evidence="12">
    <location>
        <position position="449"/>
    </location>
    <ligand>
        <name>Zn(2+)</name>
        <dbReference type="ChEBI" id="CHEBI:29105"/>
        <label>1</label>
    </ligand>
</feature>
<keyword evidence="7 12" id="KW-0862">Zinc</keyword>
<dbReference type="PANTHER" id="PTHR30580">
    <property type="entry name" value="PRIMOSOMAL PROTEIN N"/>
    <property type="match status" value="1"/>
</dbReference>
<feature type="binding site" evidence="12">
    <location>
        <position position="491"/>
    </location>
    <ligand>
        <name>Zn(2+)</name>
        <dbReference type="ChEBI" id="CHEBI:29105"/>
        <label>1</label>
    </ligand>
</feature>
<evidence type="ECO:0000256" key="1">
    <source>
        <dbReference type="ARBA" id="ARBA00022515"/>
    </source>
</evidence>
<evidence type="ECO:0000256" key="9">
    <source>
        <dbReference type="ARBA" id="ARBA00023125"/>
    </source>
</evidence>
<dbReference type="SUPFAM" id="SSF52540">
    <property type="entry name" value="P-loop containing nucleoside triphosphate hydrolases"/>
    <property type="match status" value="2"/>
</dbReference>
<evidence type="ECO:0000256" key="5">
    <source>
        <dbReference type="ARBA" id="ARBA00022801"/>
    </source>
</evidence>
<dbReference type="Pfam" id="PF17764">
    <property type="entry name" value="PriA_3primeBD"/>
    <property type="match status" value="1"/>
</dbReference>
<dbReference type="Proteomes" id="UP000408482">
    <property type="component" value="Unassembled WGS sequence"/>
</dbReference>
<sequence length="739" mass="83936">MIYADVIIDISHEKLDRDFQYRVPEELVQAIKPGVVVTVPFGKGNTLRKGYVTGISGTAKYDASKLKEIRGVSTDSETTESRLIALAAWMKETYGSTMIQALKTVLPVKDKVRAKEKRLILFTGKKEEGQALLGKLEGSRFKARERFLRAILEAGSLDYTYASKELGAGISVLDFFEKKGLITIESQEMYRIPEGLGLVKENMELSLNQEQLLAAEQIFREWQEPDPRPALLFGVTGSGKTQVYMRLIQKVLEEGKQAIVLIPEIALTYQTVRRFYAMFGDKVSVLNSRLSQGERYDQFKRAKRGEIQVMVGPRSALFTPFSDLGLIVIDEEHEPTYKSENTPRYHARETAIERARMEHARVVMGSATPSLEAYSHACDGEYLLVKLNARYEERPLPQVSIVDLREELKKGNRSVLSLELKRDLEQVLERREQAMLFLNRRGYAGFVSCRACGHVMKCPHCDVSLSEHNGNRLICHYCGYETVKPEICPSCGSPHIGGFKAGTQQIEKVIEKEFPKARVLRMDFDTTRTKDSYEKILASFAKHEADILVGTQMIVKGHDFPNVTLVGVIAADLSLNMDDYHCGERTFQLLTQAVGRSGRGNRPGQAVIQTYQPEHYSIQAAAIQDYKKFYKEEMGYRMLLDYPPAAHMMTVFGACQDEELLKNAMYYIEVFIRRVGPKEELHMIGPAAASVGKVKDVYRQVIRLKHRDICFLTAVREKLEKYIEINSGFRKIYIQFDMN</sequence>
<dbReference type="InterPro" id="IPR041222">
    <property type="entry name" value="PriA_3primeBD"/>
</dbReference>
<dbReference type="Gene3D" id="3.40.1440.60">
    <property type="entry name" value="PriA, 3(prime) DNA-binding domain"/>
    <property type="match status" value="1"/>
</dbReference>
<reference evidence="15 16" key="1">
    <citation type="submission" date="2019-07" db="EMBL/GenBank/DDBJ databases">
        <authorList>
            <person name="Hibberd C M."/>
            <person name="Gehrig L. J."/>
            <person name="Chang H.-W."/>
            <person name="Venkatesh S."/>
        </authorList>
    </citation>
    <scope>NUCLEOTIDE SEQUENCE [LARGE SCALE GENOMIC DNA]</scope>
    <source>
        <strain evidence="15">Blautia_luti_SSTS_Bg7063</strain>
    </source>
</reference>
<feature type="binding site" evidence="12">
    <location>
        <position position="458"/>
    </location>
    <ligand>
        <name>Zn(2+)</name>
        <dbReference type="ChEBI" id="CHEBI:29105"/>
        <label>2</label>
    </ligand>
</feature>
<keyword evidence="16" id="KW-1185">Reference proteome</keyword>
<dbReference type="GO" id="GO:0006310">
    <property type="term" value="P:DNA recombination"/>
    <property type="evidence" value="ECO:0007669"/>
    <property type="project" value="InterPro"/>
</dbReference>
<dbReference type="FunFam" id="3.40.50.300:FF:000489">
    <property type="entry name" value="Primosome assembly protein PriA"/>
    <property type="match status" value="1"/>
</dbReference>
<dbReference type="CDD" id="cd17929">
    <property type="entry name" value="DEXHc_priA"/>
    <property type="match status" value="1"/>
</dbReference>
<dbReference type="GO" id="GO:0043138">
    <property type="term" value="F:3'-5' DNA helicase activity"/>
    <property type="evidence" value="ECO:0007669"/>
    <property type="project" value="UniProtKB-EC"/>
</dbReference>
<dbReference type="NCBIfam" id="TIGR00595">
    <property type="entry name" value="priA"/>
    <property type="match status" value="1"/>
</dbReference>
<keyword evidence="9 12" id="KW-0238">DNA-binding</keyword>
<feature type="binding site" evidence="12">
    <location>
        <position position="488"/>
    </location>
    <ligand>
        <name>Zn(2+)</name>
        <dbReference type="ChEBI" id="CHEBI:29105"/>
        <label>1</label>
    </ligand>
</feature>
<keyword evidence="6 12" id="KW-0347">Helicase</keyword>
<feature type="binding site" evidence="12">
    <location>
        <position position="452"/>
    </location>
    <ligand>
        <name>Zn(2+)</name>
        <dbReference type="ChEBI" id="CHEBI:29105"/>
        <label>1</label>
    </ligand>
</feature>
<dbReference type="HAMAP" id="MF_00983">
    <property type="entry name" value="PriA"/>
    <property type="match status" value="1"/>
</dbReference>
<dbReference type="EC" id="5.6.2.4" evidence="12"/>
<dbReference type="InterPro" id="IPR014001">
    <property type="entry name" value="Helicase_ATP-bd"/>
</dbReference>
<comment type="catalytic activity">
    <reaction evidence="12">
        <text>Couples ATP hydrolysis with the unwinding of duplex DNA by translocating in the 3'-5' direction.</text>
        <dbReference type="EC" id="5.6.2.4"/>
    </reaction>
</comment>
<evidence type="ECO:0000256" key="6">
    <source>
        <dbReference type="ARBA" id="ARBA00022806"/>
    </source>
</evidence>
<dbReference type="GO" id="GO:0006302">
    <property type="term" value="P:double-strand break repair"/>
    <property type="evidence" value="ECO:0007669"/>
    <property type="project" value="InterPro"/>
</dbReference>